<gene>
    <name evidence="2" type="ORF">H4K34_16105</name>
</gene>
<organism evidence="2 3">
    <name type="scientific">Croceimicrobium hydrocarbonivorans</name>
    <dbReference type="NCBI Taxonomy" id="2761580"/>
    <lineage>
        <taxon>Bacteria</taxon>
        <taxon>Pseudomonadati</taxon>
        <taxon>Bacteroidota</taxon>
        <taxon>Flavobacteriia</taxon>
        <taxon>Flavobacteriales</taxon>
        <taxon>Owenweeksiaceae</taxon>
        <taxon>Croceimicrobium</taxon>
    </lineage>
</organism>
<proteinExistence type="predicted"/>
<dbReference type="InterPro" id="IPR024775">
    <property type="entry name" value="DinB-like"/>
</dbReference>
<dbReference type="InterPro" id="IPR034660">
    <property type="entry name" value="DinB/YfiT-like"/>
</dbReference>
<dbReference type="KEGG" id="chyd:H4K34_16105"/>
<protein>
    <submittedName>
        <fullName evidence="2">Putative metal-dependent hydrolase</fullName>
    </submittedName>
</protein>
<evidence type="ECO:0000259" key="1">
    <source>
        <dbReference type="Pfam" id="PF12867"/>
    </source>
</evidence>
<dbReference type="RefSeq" id="WP_210758415.1">
    <property type="nucleotide sequence ID" value="NZ_CP060139.1"/>
</dbReference>
<dbReference type="NCBIfam" id="NF009807">
    <property type="entry name" value="PRK13291.1"/>
    <property type="match status" value="1"/>
</dbReference>
<evidence type="ECO:0000313" key="3">
    <source>
        <dbReference type="Proteomes" id="UP000516305"/>
    </source>
</evidence>
<sequence length="182" mass="21058">MENKDLKQLQYPVGGYDWPESVSEEQIQEWLQTIADFPAAVLKIVKESTAAQREWPYRPGGWNIRQLVHHTADSHLNSLVRFKWALSEDCPTIKAYDQNGWAAQSDYTNTDLTLSLNFLVALHARWVDLMRSLTDEELQRKYKHPDHDELRTLAGTIGGYAWHCRHHLAHMQLAISSNGDYQ</sequence>
<reference evidence="2 3" key="1">
    <citation type="submission" date="2020-08" db="EMBL/GenBank/DDBJ databases">
        <title>Croceimicrobium hydrocarbonivorans gen. nov., sp. nov., a novel marine bacterium isolated from a bacterial consortium that degrades polyethylene terephthalate.</title>
        <authorList>
            <person name="Liu R."/>
        </authorList>
    </citation>
    <scope>NUCLEOTIDE SEQUENCE [LARGE SCALE GENOMIC DNA]</scope>
    <source>
        <strain evidence="2 3">A20-9</strain>
    </source>
</reference>
<keyword evidence="2" id="KW-0378">Hydrolase</keyword>
<dbReference type="SUPFAM" id="SSF109854">
    <property type="entry name" value="DinB/YfiT-like putative metalloenzymes"/>
    <property type="match status" value="1"/>
</dbReference>
<name>A0A7H0VDT1_9FLAO</name>
<dbReference type="Proteomes" id="UP000516305">
    <property type="component" value="Chromosome"/>
</dbReference>
<feature type="domain" description="DinB-like" evidence="1">
    <location>
        <begin position="38"/>
        <end position="171"/>
    </location>
</feature>
<evidence type="ECO:0000313" key="2">
    <source>
        <dbReference type="EMBL" id="QNR23879.1"/>
    </source>
</evidence>
<dbReference type="EMBL" id="CP060139">
    <property type="protein sequence ID" value="QNR23879.1"/>
    <property type="molecule type" value="Genomic_DNA"/>
</dbReference>
<accession>A0A7H0VDT1</accession>
<dbReference type="Pfam" id="PF12867">
    <property type="entry name" value="DinB_2"/>
    <property type="match status" value="1"/>
</dbReference>
<keyword evidence="3" id="KW-1185">Reference proteome</keyword>
<dbReference type="Gene3D" id="1.20.120.450">
    <property type="entry name" value="dinb family like domain"/>
    <property type="match status" value="1"/>
</dbReference>
<dbReference type="AlphaFoldDB" id="A0A7H0VDT1"/>
<dbReference type="GO" id="GO:0016787">
    <property type="term" value="F:hydrolase activity"/>
    <property type="evidence" value="ECO:0007669"/>
    <property type="project" value="UniProtKB-KW"/>
</dbReference>